<dbReference type="Proteomes" id="UP000198282">
    <property type="component" value="Unassembled WGS sequence"/>
</dbReference>
<comment type="similarity">
    <text evidence="7">Belongs to the class-I aminoacyl-tRNA synthetase family.</text>
</comment>
<keyword evidence="3 7" id="KW-0067">ATP-binding</keyword>
<evidence type="ECO:0000256" key="2">
    <source>
        <dbReference type="ARBA" id="ARBA00022741"/>
    </source>
</evidence>
<dbReference type="OrthoDB" id="9810191at2"/>
<protein>
    <submittedName>
        <fullName evidence="9">Methionyl-tRNA synthetase</fullName>
    </submittedName>
</protein>
<evidence type="ECO:0000256" key="4">
    <source>
        <dbReference type="ARBA" id="ARBA00022917"/>
    </source>
</evidence>
<dbReference type="RefSeq" id="WP_089206949.1">
    <property type="nucleotide sequence ID" value="NZ_FZOD01000007.1"/>
</dbReference>
<gene>
    <name evidence="9" type="ORF">SAMN05216276_1007174</name>
</gene>
<dbReference type="EMBL" id="FZOD01000007">
    <property type="protein sequence ID" value="SNS32534.1"/>
    <property type="molecule type" value="Genomic_DNA"/>
</dbReference>
<name>A0A239DLM7_9ACTN</name>
<accession>A0A239DLM7</accession>
<evidence type="ECO:0000256" key="6">
    <source>
        <dbReference type="ARBA" id="ARBA00047364"/>
    </source>
</evidence>
<evidence type="ECO:0000256" key="3">
    <source>
        <dbReference type="ARBA" id="ARBA00022840"/>
    </source>
</evidence>
<dbReference type="PANTHER" id="PTHR45765:SF1">
    <property type="entry name" value="METHIONINE--TRNA LIGASE, CYTOPLASMIC"/>
    <property type="match status" value="1"/>
</dbReference>
<dbReference type="GO" id="GO:0004825">
    <property type="term" value="F:methionine-tRNA ligase activity"/>
    <property type="evidence" value="ECO:0007669"/>
    <property type="project" value="UniProtKB-EC"/>
</dbReference>
<proteinExistence type="inferred from homology"/>
<dbReference type="GO" id="GO:0006431">
    <property type="term" value="P:methionyl-tRNA aminoacylation"/>
    <property type="evidence" value="ECO:0007669"/>
    <property type="project" value="TreeGrafter"/>
</dbReference>
<dbReference type="SUPFAM" id="SSF52374">
    <property type="entry name" value="Nucleotidylyl transferase"/>
    <property type="match status" value="1"/>
</dbReference>
<organism evidence="9 10">
    <name type="scientific">Streptosporangium subroseum</name>
    <dbReference type="NCBI Taxonomy" id="106412"/>
    <lineage>
        <taxon>Bacteria</taxon>
        <taxon>Bacillati</taxon>
        <taxon>Actinomycetota</taxon>
        <taxon>Actinomycetes</taxon>
        <taxon>Streptosporangiales</taxon>
        <taxon>Streptosporangiaceae</taxon>
        <taxon>Streptosporangium</taxon>
    </lineage>
</organism>
<dbReference type="Gene3D" id="3.40.50.620">
    <property type="entry name" value="HUPs"/>
    <property type="match status" value="1"/>
</dbReference>
<dbReference type="InterPro" id="IPR023458">
    <property type="entry name" value="Met-tRNA_ligase_1"/>
</dbReference>
<dbReference type="PROSITE" id="PS00178">
    <property type="entry name" value="AA_TRNA_LIGASE_I"/>
    <property type="match status" value="1"/>
</dbReference>
<keyword evidence="5 7" id="KW-0030">Aminoacyl-tRNA synthetase</keyword>
<dbReference type="AlphaFoldDB" id="A0A239DLM7"/>
<dbReference type="GO" id="GO:0005829">
    <property type="term" value="C:cytosol"/>
    <property type="evidence" value="ECO:0007669"/>
    <property type="project" value="TreeGrafter"/>
</dbReference>
<dbReference type="PANTHER" id="PTHR45765">
    <property type="entry name" value="METHIONINE--TRNA LIGASE"/>
    <property type="match status" value="1"/>
</dbReference>
<evidence type="ECO:0000256" key="1">
    <source>
        <dbReference type="ARBA" id="ARBA00022598"/>
    </source>
</evidence>
<dbReference type="InterPro" id="IPR015413">
    <property type="entry name" value="Methionyl/Leucyl_tRNA_Synth"/>
</dbReference>
<evidence type="ECO:0000256" key="7">
    <source>
        <dbReference type="RuleBase" id="RU363039"/>
    </source>
</evidence>
<dbReference type="Gene3D" id="2.20.28.20">
    <property type="entry name" value="Methionyl-tRNA synthetase, Zn-domain"/>
    <property type="match status" value="1"/>
</dbReference>
<evidence type="ECO:0000313" key="10">
    <source>
        <dbReference type="Proteomes" id="UP000198282"/>
    </source>
</evidence>
<sequence length="517" mass="56953">MTGTIVIAATPTPNGDLHVGHMAGPYLAGDIHARYLRAAGHPVTYATCTDDSQSYMISTAAKHGTTPAELCATSTARIQRSVEAMGISLAPMPPIDDAYRQAVLDFVTPLYEQGRFELRTVRMPYAANAGTYLFDGLVKGECPACLTESCGGSCEGCGHPNHFDDLGDPRSVLDPADPVTSREVTVLVLPIENYRQELTAYYAARENTWRQHSRQLIREILARPLPEIPITVPSPGWGIDAPFAETPGQILYPWIEAMPASIYSTWKADGEPEGPVDQAWRAESGNSLVYFHGFDNVYFWGMVDLVMLLAHGDRYLTPDANVCNEFYELENEKFSTSRNHLIRGADLVAEVPRDLVRFYLALTCPEDQRANFTREGLDKVTAQRLRDPWNALADRIEALVTDPGEELKVTDAGRRRAAVIARRFQACYDLTSFSLTRAADGIITQLARLLTTERAEPGDLLMEVRTFLACAAPILIDVTAEAEARGVELTLDTGAETIDAFLLPRLPGSVRSDRSTR</sequence>
<dbReference type="InterPro" id="IPR014729">
    <property type="entry name" value="Rossmann-like_a/b/a_fold"/>
</dbReference>
<dbReference type="GO" id="GO:0005524">
    <property type="term" value="F:ATP binding"/>
    <property type="evidence" value="ECO:0007669"/>
    <property type="project" value="UniProtKB-KW"/>
</dbReference>
<dbReference type="Pfam" id="PF09334">
    <property type="entry name" value="tRNA-synt_1g"/>
    <property type="match status" value="1"/>
</dbReference>
<feature type="domain" description="Methionyl/Leucyl tRNA synthetase" evidence="8">
    <location>
        <begin position="5"/>
        <end position="395"/>
    </location>
</feature>
<evidence type="ECO:0000313" key="9">
    <source>
        <dbReference type="EMBL" id="SNS32534.1"/>
    </source>
</evidence>
<keyword evidence="2 7" id="KW-0547">Nucleotide-binding</keyword>
<keyword evidence="4 7" id="KW-0648">Protein biosynthesis</keyword>
<keyword evidence="1 7" id="KW-0436">Ligase</keyword>
<evidence type="ECO:0000259" key="8">
    <source>
        <dbReference type="Pfam" id="PF09334"/>
    </source>
</evidence>
<reference evidence="9 10" key="1">
    <citation type="submission" date="2017-06" db="EMBL/GenBank/DDBJ databases">
        <authorList>
            <person name="Kim H.J."/>
            <person name="Triplett B.A."/>
        </authorList>
    </citation>
    <scope>NUCLEOTIDE SEQUENCE [LARGE SCALE GENOMIC DNA]</scope>
    <source>
        <strain evidence="9 10">CGMCC 4.2132</strain>
    </source>
</reference>
<evidence type="ECO:0000256" key="5">
    <source>
        <dbReference type="ARBA" id="ARBA00023146"/>
    </source>
</evidence>
<keyword evidence="10" id="KW-1185">Reference proteome</keyword>
<dbReference type="InterPro" id="IPR029038">
    <property type="entry name" value="MetRS_Zn"/>
</dbReference>
<dbReference type="InterPro" id="IPR001412">
    <property type="entry name" value="aa-tRNA-synth_I_CS"/>
</dbReference>
<comment type="catalytic activity">
    <reaction evidence="6">
        <text>tRNA(Met) + L-methionine + ATP = L-methionyl-tRNA(Met) + AMP + diphosphate</text>
        <dbReference type="Rhea" id="RHEA:13481"/>
        <dbReference type="Rhea" id="RHEA-COMP:9667"/>
        <dbReference type="Rhea" id="RHEA-COMP:9698"/>
        <dbReference type="ChEBI" id="CHEBI:30616"/>
        <dbReference type="ChEBI" id="CHEBI:33019"/>
        <dbReference type="ChEBI" id="CHEBI:57844"/>
        <dbReference type="ChEBI" id="CHEBI:78442"/>
        <dbReference type="ChEBI" id="CHEBI:78530"/>
        <dbReference type="ChEBI" id="CHEBI:456215"/>
        <dbReference type="EC" id="6.1.1.10"/>
    </reaction>
</comment>